<protein>
    <submittedName>
        <fullName evidence="4">Multidrug ABC transporter ATPase</fullName>
    </submittedName>
</protein>
<dbReference type="EMBL" id="WJND01000008">
    <property type="protein sequence ID" value="MRG89616.1"/>
    <property type="molecule type" value="Genomic_DNA"/>
</dbReference>
<dbReference type="InterPro" id="IPR003439">
    <property type="entry name" value="ABC_transporter-like_ATP-bd"/>
</dbReference>
<keyword evidence="1" id="KW-0547">Nucleotide-binding</keyword>
<proteinExistence type="predicted"/>
<reference evidence="4 7" key="1">
    <citation type="submission" date="2014-06" db="EMBL/GenBank/DDBJ databases">
        <title>Genetic determinant of reutericyclin biosynthesis of Lactobacillus reuteri.</title>
        <authorList>
            <person name="Lin X."/>
            <person name="Duar R."/>
            <person name="Walter J."/>
            <person name="Gaenzle M."/>
        </authorList>
    </citation>
    <scope>NUCLEOTIDE SEQUENCE [LARGE SCALE GENOMIC DNA]</scope>
    <source>
        <strain evidence="4 7">LTH2584</strain>
    </source>
</reference>
<dbReference type="GO" id="GO:0016887">
    <property type="term" value="F:ATP hydrolysis activity"/>
    <property type="evidence" value="ECO:0007669"/>
    <property type="project" value="InterPro"/>
</dbReference>
<comment type="caution">
    <text evidence="4">The sequence shown here is derived from an EMBL/GenBank/DDBJ whole genome shotgun (WGS) entry which is preliminary data.</text>
</comment>
<dbReference type="PROSITE" id="PS50893">
    <property type="entry name" value="ABC_TRANSPORTER_2"/>
    <property type="match status" value="1"/>
</dbReference>
<evidence type="ECO:0000313" key="7">
    <source>
        <dbReference type="Proteomes" id="UP000027731"/>
    </source>
</evidence>
<reference evidence="6" key="2">
    <citation type="journal article" date="2018" name="Genome Announc.">
        <title>Fifty-Six Draft Genome Sequences of 10 Lactobacillus Species from 22 Commercial Dietary Supplements.</title>
        <authorList>
            <person name="Gangiredla J."/>
            <person name="Barnaba T.J."/>
            <person name="Mammel M.K."/>
            <person name="Lacher D.W."/>
            <person name="Elkins C.A."/>
            <person name="Lampel K.A."/>
            <person name="Whitehouse C.A."/>
            <person name="Tartera C."/>
        </authorList>
    </citation>
    <scope>NUCLEOTIDE SEQUENCE</scope>
    <source>
        <strain evidence="6">DS12_10</strain>
    </source>
</reference>
<organism evidence="4 7">
    <name type="scientific">Limosilactobacillus reuteri</name>
    <name type="common">Lactobacillus reuteri</name>
    <dbReference type="NCBI Taxonomy" id="1598"/>
    <lineage>
        <taxon>Bacteria</taxon>
        <taxon>Bacillati</taxon>
        <taxon>Bacillota</taxon>
        <taxon>Bacilli</taxon>
        <taxon>Lactobacillales</taxon>
        <taxon>Lactobacillaceae</taxon>
        <taxon>Limosilactobacillus</taxon>
    </lineage>
</organism>
<reference evidence="5 9" key="4">
    <citation type="submission" date="2019-11" db="EMBL/GenBank/DDBJ databases">
        <title>Draft genome sequence of 12 host-associated Lactobacillus reuteri rodent strains.</title>
        <authorList>
            <person name="Zhang S."/>
            <person name="Ozcam M."/>
            <person name="Van Pijkeren J.P."/>
        </authorList>
    </citation>
    <scope>NUCLEOTIDE SEQUENCE [LARGE SCALE GENOMIC DNA]</scope>
    <source>
        <strain evidence="5 9">N4I</strain>
    </source>
</reference>
<evidence type="ECO:0000259" key="3">
    <source>
        <dbReference type="PROSITE" id="PS50893"/>
    </source>
</evidence>
<dbReference type="GO" id="GO:0005524">
    <property type="term" value="F:ATP binding"/>
    <property type="evidence" value="ECO:0007669"/>
    <property type="project" value="UniProtKB-KW"/>
</dbReference>
<dbReference type="SUPFAM" id="SSF52540">
    <property type="entry name" value="P-loop containing nucleoside triphosphate hydrolases"/>
    <property type="match status" value="1"/>
</dbReference>
<evidence type="ECO:0000256" key="2">
    <source>
        <dbReference type="ARBA" id="ARBA00022840"/>
    </source>
</evidence>
<evidence type="ECO:0000313" key="9">
    <source>
        <dbReference type="Proteomes" id="UP000460207"/>
    </source>
</evidence>
<keyword evidence="2" id="KW-0067">ATP-binding</keyword>
<evidence type="ECO:0000313" key="6">
    <source>
        <dbReference type="EMBL" id="PTV04074.1"/>
    </source>
</evidence>
<gene>
    <name evidence="6" type="ORF">DB325_05490</name>
    <name evidence="5" type="ORF">GIX76_06400</name>
    <name evidence="4" type="ORF">LR3_04360</name>
</gene>
<sequence>MSSITINDLVYDAKSGDQLDNVSLELKSPQVIGICSNDTGAATALEDLLSVRGKILNGDVTINGVPFKKYKRQSKNEIGRIDDVVLKGKTVAKAVDHALRHRKNVLKPEQALQMLKSLKFEPDQMIAALSEAQQLELRIALLLAWQCPIVILSDAFDGLEEDKRQMIGHLVKDYAQKVDALVLFTSKNISTLMRFAHTLYYFNGSHLTSARDLSMNDGVDCTVTVMGTGFPIDNAVKLGAHMLEEAGNETRFLFTGNIQTLLPLLEQSTITDVRIEDATIEDELMAY</sequence>
<dbReference type="EMBL" id="JOSX01000019">
    <property type="protein sequence ID" value="KEK14880.1"/>
    <property type="molecule type" value="Genomic_DNA"/>
</dbReference>
<evidence type="ECO:0000313" key="8">
    <source>
        <dbReference type="Proteomes" id="UP000244083"/>
    </source>
</evidence>
<dbReference type="Proteomes" id="UP000027731">
    <property type="component" value="Unassembled WGS sequence"/>
</dbReference>
<name>A0A073JNZ9_LIMRT</name>
<evidence type="ECO:0000313" key="5">
    <source>
        <dbReference type="EMBL" id="MRG89616.1"/>
    </source>
</evidence>
<dbReference type="Gene3D" id="3.40.50.300">
    <property type="entry name" value="P-loop containing nucleotide triphosphate hydrolases"/>
    <property type="match status" value="1"/>
</dbReference>
<reference evidence="8" key="3">
    <citation type="submission" date="2018-04" db="EMBL/GenBank/DDBJ databases">
        <title>Draft Genome Sequences of 10 Lactobacillus Species from 22 Commercial Probiotic Products.</title>
        <authorList>
            <person name="Gangiredla J."/>
            <person name="Barnaba T.J."/>
            <person name="Mammel M.K."/>
            <person name="Lacher D.W."/>
            <person name="Elkins C.A."/>
            <person name="Lampel K.A."/>
            <person name="Whitehouse C.A."/>
            <person name="Tartera C."/>
        </authorList>
    </citation>
    <scope>NUCLEOTIDE SEQUENCE [LARGE SCALE GENOMIC DNA]</scope>
    <source>
        <strain evidence="8">DS12_10</strain>
    </source>
</reference>
<dbReference type="PANTHER" id="PTHR43158:SF1">
    <property type="entry name" value="ABC TRANSPORTER, ATP-BINDING PROTEIN"/>
    <property type="match status" value="1"/>
</dbReference>
<dbReference type="PATRIC" id="fig|1598.90.peg.1108"/>
<dbReference type="Proteomes" id="UP000244083">
    <property type="component" value="Unassembled WGS sequence"/>
</dbReference>
<evidence type="ECO:0000256" key="1">
    <source>
        <dbReference type="ARBA" id="ARBA00022741"/>
    </source>
</evidence>
<feature type="domain" description="ABC transporter" evidence="3">
    <location>
        <begin position="4"/>
        <end position="228"/>
    </location>
</feature>
<dbReference type="Proteomes" id="UP000460207">
    <property type="component" value="Unassembled WGS sequence"/>
</dbReference>
<dbReference type="AlphaFoldDB" id="A0A073JNZ9"/>
<dbReference type="EMBL" id="QAZN01000007">
    <property type="protein sequence ID" value="PTV04074.1"/>
    <property type="molecule type" value="Genomic_DNA"/>
</dbReference>
<dbReference type="InterPro" id="IPR027417">
    <property type="entry name" value="P-loop_NTPase"/>
</dbReference>
<dbReference type="PANTHER" id="PTHR43158">
    <property type="entry name" value="SKFA PEPTIDE EXPORT ATP-BINDING PROTEIN SKFE"/>
    <property type="match status" value="1"/>
</dbReference>
<evidence type="ECO:0000313" key="4">
    <source>
        <dbReference type="EMBL" id="KEK14880.1"/>
    </source>
</evidence>
<dbReference type="RefSeq" id="WP_035169051.1">
    <property type="nucleotide sequence ID" value="NZ_QAZN01000007.1"/>
</dbReference>
<accession>A0A073JNZ9</accession>